<gene>
    <name evidence="2" type="ORF">P167DRAFT_465855</name>
</gene>
<name>A0A3N4KY45_9PEZI</name>
<dbReference type="OrthoDB" id="2342176at2759"/>
<dbReference type="EMBL" id="ML119113">
    <property type="protein sequence ID" value="RPB15494.1"/>
    <property type="molecule type" value="Genomic_DNA"/>
</dbReference>
<keyword evidence="1" id="KW-0732">Signal</keyword>
<evidence type="ECO:0000256" key="1">
    <source>
        <dbReference type="SAM" id="SignalP"/>
    </source>
</evidence>
<reference evidence="2 3" key="1">
    <citation type="journal article" date="2018" name="Nat. Ecol. Evol.">
        <title>Pezizomycetes genomes reveal the molecular basis of ectomycorrhizal truffle lifestyle.</title>
        <authorList>
            <person name="Murat C."/>
            <person name="Payen T."/>
            <person name="Noel B."/>
            <person name="Kuo A."/>
            <person name="Morin E."/>
            <person name="Chen J."/>
            <person name="Kohler A."/>
            <person name="Krizsan K."/>
            <person name="Balestrini R."/>
            <person name="Da Silva C."/>
            <person name="Montanini B."/>
            <person name="Hainaut M."/>
            <person name="Levati E."/>
            <person name="Barry K.W."/>
            <person name="Belfiori B."/>
            <person name="Cichocki N."/>
            <person name="Clum A."/>
            <person name="Dockter R.B."/>
            <person name="Fauchery L."/>
            <person name="Guy J."/>
            <person name="Iotti M."/>
            <person name="Le Tacon F."/>
            <person name="Lindquist E.A."/>
            <person name="Lipzen A."/>
            <person name="Malagnac F."/>
            <person name="Mello A."/>
            <person name="Molinier V."/>
            <person name="Miyauchi S."/>
            <person name="Poulain J."/>
            <person name="Riccioni C."/>
            <person name="Rubini A."/>
            <person name="Sitrit Y."/>
            <person name="Splivallo R."/>
            <person name="Traeger S."/>
            <person name="Wang M."/>
            <person name="Zifcakova L."/>
            <person name="Wipf D."/>
            <person name="Zambonelli A."/>
            <person name="Paolocci F."/>
            <person name="Nowrousian M."/>
            <person name="Ottonello S."/>
            <person name="Baldrian P."/>
            <person name="Spatafora J.W."/>
            <person name="Henrissat B."/>
            <person name="Nagy L.G."/>
            <person name="Aury J.M."/>
            <person name="Wincker P."/>
            <person name="Grigoriev I.V."/>
            <person name="Bonfante P."/>
            <person name="Martin F.M."/>
        </authorList>
    </citation>
    <scope>NUCLEOTIDE SEQUENCE [LARGE SCALE GENOMIC DNA]</scope>
    <source>
        <strain evidence="2 3">CCBAS932</strain>
    </source>
</reference>
<dbReference type="STRING" id="1392247.A0A3N4KY45"/>
<evidence type="ECO:0008006" key="4">
    <source>
        <dbReference type="Google" id="ProtNLM"/>
    </source>
</evidence>
<dbReference type="PANTHER" id="PTHR36182">
    <property type="entry name" value="PROTEIN, PUTATIVE (AFU_ORTHOLOGUE AFUA_6G10930)-RELATED"/>
    <property type="match status" value="1"/>
</dbReference>
<organism evidence="2 3">
    <name type="scientific">Morchella conica CCBAS932</name>
    <dbReference type="NCBI Taxonomy" id="1392247"/>
    <lineage>
        <taxon>Eukaryota</taxon>
        <taxon>Fungi</taxon>
        <taxon>Dikarya</taxon>
        <taxon>Ascomycota</taxon>
        <taxon>Pezizomycotina</taxon>
        <taxon>Pezizomycetes</taxon>
        <taxon>Pezizales</taxon>
        <taxon>Morchellaceae</taxon>
        <taxon>Morchella</taxon>
    </lineage>
</organism>
<dbReference type="PANTHER" id="PTHR36182:SF1">
    <property type="entry name" value="PROTEIN, PUTATIVE (AFU_ORTHOLOGUE AFUA_6G10930)-RELATED"/>
    <property type="match status" value="1"/>
</dbReference>
<keyword evidence="3" id="KW-1185">Reference proteome</keyword>
<dbReference type="Proteomes" id="UP000277580">
    <property type="component" value="Unassembled WGS sequence"/>
</dbReference>
<accession>A0A3N4KY45</accession>
<evidence type="ECO:0000313" key="2">
    <source>
        <dbReference type="EMBL" id="RPB15494.1"/>
    </source>
</evidence>
<protein>
    <recommendedName>
        <fullName evidence="4">Lytic polysaccharide monooxygenase</fullName>
    </recommendedName>
</protein>
<feature type="non-terminal residue" evidence="2">
    <location>
        <position position="215"/>
    </location>
</feature>
<proteinExistence type="predicted"/>
<evidence type="ECO:0000313" key="3">
    <source>
        <dbReference type="Proteomes" id="UP000277580"/>
    </source>
</evidence>
<dbReference type="Gene3D" id="2.70.50.70">
    <property type="match status" value="1"/>
</dbReference>
<sequence length="215" mass="22484">MRFLAILLLSISASLVSGHARIKSPKPLDAPVEDPTGNAYNAPLNPDGSDFPCKQLHKKAGVDMTPTESWAAGSSASFEYGALAAHSGGSCQASLSYDNGTTWSVLKSFHGGCPRDVTLNSNLAGPDQVFPFPIPAEAKAGAALFAWTWTAVTGNRDEFYMNCASVEITGSGTSTLEDYPAMYVGDMNIPGQIATGECRSTAGTALLYPNPGTEV</sequence>
<dbReference type="AlphaFoldDB" id="A0A3N4KY45"/>
<feature type="signal peptide" evidence="1">
    <location>
        <begin position="1"/>
        <end position="18"/>
    </location>
</feature>
<dbReference type="InParanoid" id="A0A3N4KY45"/>
<feature type="chain" id="PRO_5018095355" description="Lytic polysaccharide monooxygenase" evidence="1">
    <location>
        <begin position="19"/>
        <end position="215"/>
    </location>
</feature>